<dbReference type="GO" id="GO:0003824">
    <property type="term" value="F:catalytic activity"/>
    <property type="evidence" value="ECO:0007669"/>
    <property type="project" value="InterPro"/>
</dbReference>
<dbReference type="KEGG" id="laj:A0128_06210"/>
<accession>A0A1D7UV37</accession>
<evidence type="ECO:0000256" key="2">
    <source>
        <dbReference type="ARBA" id="ARBA00005001"/>
    </source>
</evidence>
<proteinExistence type="inferred from homology"/>
<comment type="similarity">
    <text evidence="3">Belongs to the OpgD/OpgG family.</text>
</comment>
<dbReference type="PANTHER" id="PTHR30504:SF4">
    <property type="entry name" value="GLUCANS BIOSYNTHESIS PROTEIN G"/>
    <property type="match status" value="1"/>
</dbReference>
<dbReference type="InterPro" id="IPR014718">
    <property type="entry name" value="GH-type_carb-bd"/>
</dbReference>
<dbReference type="Gene3D" id="2.70.98.10">
    <property type="match status" value="1"/>
</dbReference>
<gene>
    <name evidence="7" type="ORF">A0128_06210</name>
</gene>
<keyword evidence="5" id="KW-0574">Periplasm</keyword>
<dbReference type="SUPFAM" id="SSF81296">
    <property type="entry name" value="E set domains"/>
    <property type="match status" value="1"/>
</dbReference>
<dbReference type="EMBL" id="CP015217">
    <property type="protein sequence ID" value="AOP33475.1"/>
    <property type="molecule type" value="Genomic_DNA"/>
</dbReference>
<dbReference type="InterPro" id="IPR007444">
    <property type="entry name" value="Glucan_biosyn_MdoG_C"/>
</dbReference>
<comment type="subcellular location">
    <subcellularLocation>
        <location evidence="1">Periplasm</location>
    </subcellularLocation>
</comment>
<comment type="pathway">
    <text evidence="2">Glycan metabolism; osmoregulated periplasmic glucan (OPG) biosynthesis.</text>
</comment>
<keyword evidence="8" id="KW-1185">Reference proteome</keyword>
<dbReference type="PANTHER" id="PTHR30504">
    <property type="entry name" value="GLUCANS BIOSYNTHESIS PROTEIN"/>
    <property type="match status" value="1"/>
</dbReference>
<dbReference type="RefSeq" id="WP_069606712.1">
    <property type="nucleotide sequence ID" value="NZ_CP015217.1"/>
</dbReference>
<feature type="domain" description="Glucan biosynthesis periplasmic MdoG C-terminal" evidence="6">
    <location>
        <begin position="56"/>
        <end position="529"/>
    </location>
</feature>
<dbReference type="InterPro" id="IPR013783">
    <property type="entry name" value="Ig-like_fold"/>
</dbReference>
<dbReference type="InterPro" id="IPR014756">
    <property type="entry name" value="Ig_E-set"/>
</dbReference>
<evidence type="ECO:0000259" key="6">
    <source>
        <dbReference type="Pfam" id="PF04349"/>
    </source>
</evidence>
<organism evidence="7 8">
    <name type="scientific">Leptospira tipperaryensis</name>
    <dbReference type="NCBI Taxonomy" id="2564040"/>
    <lineage>
        <taxon>Bacteria</taxon>
        <taxon>Pseudomonadati</taxon>
        <taxon>Spirochaetota</taxon>
        <taxon>Spirochaetia</taxon>
        <taxon>Leptospirales</taxon>
        <taxon>Leptospiraceae</taxon>
        <taxon>Leptospira</taxon>
    </lineage>
</organism>
<evidence type="ECO:0000256" key="3">
    <source>
        <dbReference type="ARBA" id="ARBA00009284"/>
    </source>
</evidence>
<dbReference type="UniPathway" id="UPA00637"/>
<dbReference type="SUPFAM" id="SSF74650">
    <property type="entry name" value="Galactose mutarotase-like"/>
    <property type="match status" value="1"/>
</dbReference>
<dbReference type="GO" id="GO:0030288">
    <property type="term" value="C:outer membrane-bounded periplasmic space"/>
    <property type="evidence" value="ECO:0007669"/>
    <property type="project" value="TreeGrafter"/>
</dbReference>
<dbReference type="Pfam" id="PF04349">
    <property type="entry name" value="MdoG"/>
    <property type="match status" value="1"/>
</dbReference>
<name>A0A1D7UV37_9LEPT</name>
<dbReference type="Proteomes" id="UP000094197">
    <property type="component" value="Chromosome 1"/>
</dbReference>
<evidence type="ECO:0000256" key="4">
    <source>
        <dbReference type="ARBA" id="ARBA00015376"/>
    </source>
</evidence>
<reference evidence="7 8" key="1">
    <citation type="submission" date="2016-04" db="EMBL/GenBank/DDBJ databases">
        <title>Complete genome seqeunce of Leptospira alstonii serovar Room22.</title>
        <authorList>
            <person name="Nally J.E."/>
            <person name="Bayles D.O."/>
            <person name="Hurley D."/>
            <person name="Fanning S."/>
            <person name="McMahon B.J."/>
            <person name="Arent Z."/>
        </authorList>
    </citation>
    <scope>NUCLEOTIDE SEQUENCE [LARGE SCALE GENOMIC DNA]</scope>
    <source>
        <strain evidence="7 8">GWTS #1</strain>
    </source>
</reference>
<dbReference type="Gene3D" id="2.60.40.10">
    <property type="entry name" value="Immunoglobulins"/>
    <property type="match status" value="1"/>
</dbReference>
<evidence type="ECO:0000256" key="1">
    <source>
        <dbReference type="ARBA" id="ARBA00004418"/>
    </source>
</evidence>
<protein>
    <recommendedName>
        <fullName evidence="4">Glucans biosynthesis protein G</fullName>
    </recommendedName>
</protein>
<dbReference type="PIRSF" id="PIRSF006281">
    <property type="entry name" value="MdoG"/>
    <property type="match status" value="1"/>
</dbReference>
<dbReference type="OrthoDB" id="335750at2"/>
<dbReference type="InterPro" id="IPR014438">
    <property type="entry name" value="Glucan_biosyn_MdoG/MdoD"/>
</dbReference>
<evidence type="ECO:0000313" key="7">
    <source>
        <dbReference type="EMBL" id="AOP33475.1"/>
    </source>
</evidence>
<sequence>MLRIHIALAFFATILLFAVANRQQKKEINPIDFKFPEAEGAVLDPISGIKIPVTRFSFADLKKKARSMAHGRYVKPQFVSTHFLQGLSWAQYKNIRFKPESSLWKKEGNPFQVQFFHPGHLYNTNVSLHEVRSDFAREIPYDESYFDLSKLKISGEIPPNLGYSGFKIHYPLNTEEHTDEFTVFQGASYYRMVSKKQVYGLSARGIAINTGMPYPEDFPGFTHFWIVHPDKTDSTIFVYALLDGRTATGAYEFQISPGKVSSVHVNAEVTLRNKVDRFGIAPLTSMYWYSETKGIPDGQAYPESHDSDGLMVESGKGEWIWRPLDNPRRSTIYSFLDENPRAFGLIQRDRNFASYQDNTMKYHLRPSAWVEPEGNWGKGSVQLLLNPTIQDSDDNVGAFWVPANVPQPLEPYEFSYTIRWLNDDPLPDSLAKTVSTRIAPVPGESDMRVFYVDFSNDKLKELDASTYLQASIDTGENAELADYNIQKIEETGVWRLTFRIVQKNKNKPAELRAVLKKNQEDLSETWTFTLESTI</sequence>
<evidence type="ECO:0000256" key="5">
    <source>
        <dbReference type="ARBA" id="ARBA00022764"/>
    </source>
</evidence>
<evidence type="ECO:0000313" key="8">
    <source>
        <dbReference type="Proteomes" id="UP000094197"/>
    </source>
</evidence>
<dbReference type="GO" id="GO:0030246">
    <property type="term" value="F:carbohydrate binding"/>
    <property type="evidence" value="ECO:0007669"/>
    <property type="project" value="InterPro"/>
</dbReference>
<dbReference type="InterPro" id="IPR011013">
    <property type="entry name" value="Gal_mutarotase_sf_dom"/>
</dbReference>
<dbReference type="GO" id="GO:0051274">
    <property type="term" value="P:beta-glucan biosynthetic process"/>
    <property type="evidence" value="ECO:0007669"/>
    <property type="project" value="TreeGrafter"/>
</dbReference>
<dbReference type="AlphaFoldDB" id="A0A1D7UV37"/>